<organism evidence="1 2">
    <name type="scientific">Polaromonas vacuolata</name>
    <dbReference type="NCBI Taxonomy" id="37448"/>
    <lineage>
        <taxon>Bacteria</taxon>
        <taxon>Pseudomonadati</taxon>
        <taxon>Pseudomonadota</taxon>
        <taxon>Betaproteobacteria</taxon>
        <taxon>Burkholderiales</taxon>
        <taxon>Comamonadaceae</taxon>
        <taxon>Polaromonas</taxon>
    </lineage>
</organism>
<proteinExistence type="predicted"/>
<accession>A0A6H2H9G6</accession>
<gene>
    <name evidence="1" type="ORF">HC248_01412</name>
</gene>
<reference evidence="1 2" key="1">
    <citation type="submission" date="2020-04" db="EMBL/GenBank/DDBJ databases">
        <title>Complete genome of a Psychrophilic, Marine, Gas Vacuolate Bacterium Polaromonas vacuolata KCTC 22033T.</title>
        <authorList>
            <person name="Hwang K."/>
            <person name="Kim K.M."/>
        </authorList>
    </citation>
    <scope>NUCLEOTIDE SEQUENCE [LARGE SCALE GENOMIC DNA]</scope>
    <source>
        <strain evidence="1 2">KCTC 22033</strain>
    </source>
</reference>
<dbReference type="EMBL" id="CP051461">
    <property type="protein sequence ID" value="QJC56126.1"/>
    <property type="molecule type" value="Genomic_DNA"/>
</dbReference>
<evidence type="ECO:0000313" key="1">
    <source>
        <dbReference type="EMBL" id="QJC56126.1"/>
    </source>
</evidence>
<evidence type="ECO:0000313" key="2">
    <source>
        <dbReference type="Proteomes" id="UP000502041"/>
    </source>
</evidence>
<name>A0A6H2H9G6_9BURK</name>
<dbReference type="RefSeq" id="WP_168921877.1">
    <property type="nucleotide sequence ID" value="NZ_CP051461.1"/>
</dbReference>
<protein>
    <recommendedName>
        <fullName evidence="3">Mor transcription activator domain-containing protein</fullName>
    </recommendedName>
</protein>
<dbReference type="AlphaFoldDB" id="A0A6H2H9G6"/>
<sequence length="104" mass="11578">MQQPILPIECLPAAYSPSATDIIHDLLSQVLAMAPSFTAELAAQVEREAREKWGGDRVYVQRKGGTLSHRNAAIKREYQAGERIALLSRRHGLGPSRLWEIINS</sequence>
<dbReference type="Proteomes" id="UP000502041">
    <property type="component" value="Chromosome"/>
</dbReference>
<keyword evidence="2" id="KW-1185">Reference proteome</keyword>
<dbReference type="KEGG" id="pvac:HC248_01412"/>
<evidence type="ECO:0008006" key="3">
    <source>
        <dbReference type="Google" id="ProtNLM"/>
    </source>
</evidence>